<evidence type="ECO:0000256" key="2">
    <source>
        <dbReference type="ARBA" id="ARBA00022737"/>
    </source>
</evidence>
<accession>A0AAW2K4U2</accession>
<dbReference type="PANTHER" id="PTHR47936:SF1">
    <property type="entry name" value="PENTATRICOPEPTIDE REPEAT-CONTAINING PROTEIN GUN1, CHLOROPLASTIC"/>
    <property type="match status" value="1"/>
</dbReference>
<evidence type="ECO:0000256" key="3">
    <source>
        <dbReference type="PROSITE-ProRule" id="PRU00708"/>
    </source>
</evidence>
<dbReference type="PROSITE" id="PS51375">
    <property type="entry name" value="PPR"/>
    <property type="match status" value="1"/>
</dbReference>
<dbReference type="AlphaFoldDB" id="A0AAW2K4U2"/>
<dbReference type="Pfam" id="PF13041">
    <property type="entry name" value="PPR_2"/>
    <property type="match status" value="1"/>
</dbReference>
<dbReference type="InterPro" id="IPR002885">
    <property type="entry name" value="PPR_rpt"/>
</dbReference>
<feature type="compositionally biased region" description="Basic and acidic residues" evidence="4">
    <location>
        <begin position="106"/>
        <end position="116"/>
    </location>
</feature>
<comment type="similarity">
    <text evidence="1">Belongs to the PPR family. P subfamily.</text>
</comment>
<reference evidence="5" key="2">
    <citation type="journal article" date="2024" name="Plant">
        <title>Genomic evolution and insights into agronomic trait innovations of Sesamum species.</title>
        <authorList>
            <person name="Miao H."/>
            <person name="Wang L."/>
            <person name="Qu L."/>
            <person name="Liu H."/>
            <person name="Sun Y."/>
            <person name="Le M."/>
            <person name="Wang Q."/>
            <person name="Wei S."/>
            <person name="Zheng Y."/>
            <person name="Lin W."/>
            <person name="Duan Y."/>
            <person name="Cao H."/>
            <person name="Xiong S."/>
            <person name="Wang X."/>
            <person name="Wei L."/>
            <person name="Li C."/>
            <person name="Ma Q."/>
            <person name="Ju M."/>
            <person name="Zhao R."/>
            <person name="Li G."/>
            <person name="Mu C."/>
            <person name="Tian Q."/>
            <person name="Mei H."/>
            <person name="Zhang T."/>
            <person name="Gao T."/>
            <person name="Zhang H."/>
        </authorList>
    </citation>
    <scope>NUCLEOTIDE SEQUENCE</scope>
    <source>
        <strain evidence="5">G02</strain>
    </source>
</reference>
<evidence type="ECO:0000313" key="5">
    <source>
        <dbReference type="EMBL" id="KAL0301383.1"/>
    </source>
</evidence>
<proteinExistence type="inferred from homology"/>
<evidence type="ECO:0000256" key="1">
    <source>
        <dbReference type="ARBA" id="ARBA00007626"/>
    </source>
</evidence>
<dbReference type="InterPro" id="IPR011990">
    <property type="entry name" value="TPR-like_helical_dom_sf"/>
</dbReference>
<evidence type="ECO:0000256" key="4">
    <source>
        <dbReference type="SAM" id="MobiDB-lite"/>
    </source>
</evidence>
<gene>
    <name evidence="5" type="ORF">Sradi_6415100</name>
</gene>
<dbReference type="Gene3D" id="1.25.40.10">
    <property type="entry name" value="Tetratricopeptide repeat domain"/>
    <property type="match status" value="1"/>
</dbReference>
<feature type="region of interest" description="Disordered" evidence="4">
    <location>
        <begin position="106"/>
        <end position="126"/>
    </location>
</feature>
<name>A0AAW2K4U2_SESRA</name>
<sequence>MAKMGFSAPFRVSAFCPPYFRFCRSCRQFYSFSSSSRVSCCLEDRTAQSPNGFLSDRTLSSHLLQLNPRSSYRTFQNNESQMLHRPRNNFASSQSEQPLVYRKVERREEDNREVSHGLHPPGHSAEDWGRAIEECKQNKGLFAHRSNASANVKTITEEDVAEKAKSGIRNIENHMSGMNGRIHCSLNINTETRWLSARRPNLQVSLLHSTSSERDERSLEESIQAAVESKTYQQIPELLNASRDSCQTPNPFSFLSMFSESHRVHVVDEILQSFILIRPRSRLGVAYSCLLTYTLESRNPLPLALAIIQRMLRSGCHPVPQTHLLLSKAWVEGRQRFRSVSTILDEMHSIGYSPDCGTCNYLIISLCKVNKFDEAVKVLREMGGGCCIPDLDSYGTLINEMAELRRTADIVEMVKEMVARHGLNPRKETIVKVVNAMRANRDIWRAIDMIEFLESKNVHIGFEAYELALEGCLEGRQFVLAGKLAIRMTERGFIPYIRVRQRVVEGLASIGESEFSSIVRQRFAELKS</sequence>
<keyword evidence="2" id="KW-0677">Repeat</keyword>
<organism evidence="5">
    <name type="scientific">Sesamum radiatum</name>
    <name type="common">Black benniseed</name>
    <dbReference type="NCBI Taxonomy" id="300843"/>
    <lineage>
        <taxon>Eukaryota</taxon>
        <taxon>Viridiplantae</taxon>
        <taxon>Streptophyta</taxon>
        <taxon>Embryophyta</taxon>
        <taxon>Tracheophyta</taxon>
        <taxon>Spermatophyta</taxon>
        <taxon>Magnoliopsida</taxon>
        <taxon>eudicotyledons</taxon>
        <taxon>Gunneridae</taxon>
        <taxon>Pentapetalae</taxon>
        <taxon>asterids</taxon>
        <taxon>lamiids</taxon>
        <taxon>Lamiales</taxon>
        <taxon>Pedaliaceae</taxon>
        <taxon>Sesamum</taxon>
    </lineage>
</organism>
<dbReference type="EMBL" id="JACGWJ010000030">
    <property type="protein sequence ID" value="KAL0301383.1"/>
    <property type="molecule type" value="Genomic_DNA"/>
</dbReference>
<protein>
    <submittedName>
        <fullName evidence="5">Pentatricopeptide repeat-containing protein</fullName>
    </submittedName>
</protein>
<comment type="caution">
    <text evidence="5">The sequence shown here is derived from an EMBL/GenBank/DDBJ whole genome shotgun (WGS) entry which is preliminary data.</text>
</comment>
<dbReference type="NCBIfam" id="TIGR00756">
    <property type="entry name" value="PPR"/>
    <property type="match status" value="1"/>
</dbReference>
<dbReference type="PANTHER" id="PTHR47936">
    <property type="entry name" value="PPR_LONG DOMAIN-CONTAINING PROTEIN"/>
    <property type="match status" value="1"/>
</dbReference>
<reference evidence="5" key="1">
    <citation type="submission" date="2020-06" db="EMBL/GenBank/DDBJ databases">
        <authorList>
            <person name="Li T."/>
            <person name="Hu X."/>
            <person name="Zhang T."/>
            <person name="Song X."/>
            <person name="Zhang H."/>
            <person name="Dai N."/>
            <person name="Sheng W."/>
            <person name="Hou X."/>
            <person name="Wei L."/>
        </authorList>
    </citation>
    <scope>NUCLEOTIDE SEQUENCE</scope>
    <source>
        <strain evidence="5">G02</strain>
        <tissue evidence="5">Leaf</tissue>
    </source>
</reference>
<feature type="repeat" description="PPR" evidence="3">
    <location>
        <begin position="355"/>
        <end position="389"/>
    </location>
</feature>